<evidence type="ECO:0000256" key="1">
    <source>
        <dbReference type="ARBA" id="ARBA00023002"/>
    </source>
</evidence>
<dbReference type="Gene3D" id="3.40.50.360">
    <property type="match status" value="1"/>
</dbReference>
<dbReference type="EMBL" id="MEIP01000014">
    <property type="protein sequence ID" value="PIT47924.1"/>
    <property type="molecule type" value="Genomic_DNA"/>
</dbReference>
<dbReference type="Pfam" id="PF02525">
    <property type="entry name" value="Flavodoxin_2"/>
    <property type="match status" value="1"/>
</dbReference>
<dbReference type="OrthoDB" id="9798454at2"/>
<dbReference type="PANTHER" id="PTHR47307:SF1">
    <property type="entry name" value="GLUTATHIONE-REGULATED POTASSIUM-EFFLUX SYSTEM ANCILLARY PROTEIN KEFG"/>
    <property type="match status" value="1"/>
</dbReference>
<proteinExistence type="predicted"/>
<evidence type="ECO:0000313" key="3">
    <source>
        <dbReference type="EMBL" id="PIT47924.1"/>
    </source>
</evidence>
<dbReference type="Proteomes" id="UP000229970">
    <property type="component" value="Unassembled WGS sequence"/>
</dbReference>
<organism evidence="3 4">
    <name type="scientific">Snodgrassella alvi</name>
    <dbReference type="NCBI Taxonomy" id="1196083"/>
    <lineage>
        <taxon>Bacteria</taxon>
        <taxon>Pseudomonadati</taxon>
        <taxon>Pseudomonadota</taxon>
        <taxon>Betaproteobacteria</taxon>
        <taxon>Neisseriales</taxon>
        <taxon>Neisseriaceae</taxon>
        <taxon>Snodgrassella</taxon>
    </lineage>
</organism>
<protein>
    <submittedName>
        <fullName evidence="3">Flavodoxin</fullName>
    </submittedName>
</protein>
<gene>
    <name evidence="3" type="ORF">BHC46_06540</name>
</gene>
<dbReference type="AlphaFoldDB" id="A0A2N9XHW9"/>
<dbReference type="InterPro" id="IPR046980">
    <property type="entry name" value="KefG/KefF"/>
</dbReference>
<reference evidence="3 4" key="1">
    <citation type="journal article" date="2017" name="MBio">
        <title>Type VI secretion-mediated competition in the bee gut microbiome.</title>
        <authorList>
            <person name="Steele M.I."/>
            <person name="Kwong W.K."/>
            <person name="Powell J.E."/>
            <person name="Whiteley M."/>
            <person name="Moran N.A."/>
        </authorList>
    </citation>
    <scope>NUCLEOTIDE SEQUENCE [LARGE SCALE GENOMIC DNA]</scope>
    <source>
        <strain evidence="3 4">Ruf1-X</strain>
    </source>
</reference>
<comment type="caution">
    <text evidence="3">The sequence shown here is derived from an EMBL/GenBank/DDBJ whole genome shotgun (WGS) entry which is preliminary data.</text>
</comment>
<feature type="domain" description="Flavodoxin-like fold" evidence="2">
    <location>
        <begin position="3"/>
        <end position="165"/>
    </location>
</feature>
<dbReference type="GO" id="GO:0010181">
    <property type="term" value="F:FMN binding"/>
    <property type="evidence" value="ECO:0007669"/>
    <property type="project" value="TreeGrafter"/>
</dbReference>
<dbReference type="GO" id="GO:0003955">
    <property type="term" value="F:NAD(P)H dehydrogenase (quinone) activity"/>
    <property type="evidence" value="ECO:0007669"/>
    <property type="project" value="TreeGrafter"/>
</dbReference>
<dbReference type="PANTHER" id="PTHR47307">
    <property type="entry name" value="GLUTATHIONE-REGULATED POTASSIUM-EFFLUX SYSTEM ANCILLARY PROTEIN KEFG"/>
    <property type="match status" value="1"/>
</dbReference>
<dbReference type="InterPro" id="IPR029039">
    <property type="entry name" value="Flavoprotein-like_sf"/>
</dbReference>
<sequence>MALMILAHPDFDHSIANKAISAELVLKMPDLEIRNIHHLYPGYQIDISAEQAALLRHKLIILQYPMYWFNMPAILKIWFDQVFSYQFAYGSKGDKLKNKKLLVSMTVGQPEENFKLENHFLINDFLQAVKKSAEYAQMDYLGYIGLYGVSPVAGMAKEERVTKIQQHSLKLFNLIQQYR</sequence>
<evidence type="ECO:0000313" key="4">
    <source>
        <dbReference type="Proteomes" id="UP000229970"/>
    </source>
</evidence>
<accession>A0A2N9XHW9</accession>
<dbReference type="InterPro" id="IPR003680">
    <property type="entry name" value="Flavodoxin_fold"/>
</dbReference>
<dbReference type="GO" id="GO:0009055">
    <property type="term" value="F:electron transfer activity"/>
    <property type="evidence" value="ECO:0007669"/>
    <property type="project" value="TreeGrafter"/>
</dbReference>
<dbReference type="SUPFAM" id="SSF52218">
    <property type="entry name" value="Flavoproteins"/>
    <property type="match status" value="1"/>
</dbReference>
<evidence type="ECO:0000259" key="2">
    <source>
        <dbReference type="Pfam" id="PF02525"/>
    </source>
</evidence>
<keyword evidence="1" id="KW-0560">Oxidoreductase</keyword>
<name>A0A2N9XHW9_9NEIS</name>